<reference evidence="2" key="1">
    <citation type="submission" date="2021-02" db="EMBL/GenBank/DDBJ databases">
        <authorList>
            <person name="Nowell W R."/>
        </authorList>
    </citation>
    <scope>NUCLEOTIDE SEQUENCE</scope>
</reference>
<sequence length="21" mass="2100">QQYGIGAGSYSPPSSPDSSTN</sequence>
<comment type="caution">
    <text evidence="2">The sequence shown here is derived from an EMBL/GenBank/DDBJ whole genome shotgun (WGS) entry which is preliminary data.</text>
</comment>
<evidence type="ECO:0000256" key="1">
    <source>
        <dbReference type="SAM" id="MobiDB-lite"/>
    </source>
</evidence>
<evidence type="ECO:0000313" key="3">
    <source>
        <dbReference type="EMBL" id="CAF4865192.1"/>
    </source>
</evidence>
<proteinExistence type="predicted"/>
<feature type="non-terminal residue" evidence="2">
    <location>
        <position position="1"/>
    </location>
</feature>
<dbReference type="EMBL" id="CAJOBJ010223845">
    <property type="protein sequence ID" value="CAF5039099.1"/>
    <property type="molecule type" value="Genomic_DNA"/>
</dbReference>
<protein>
    <submittedName>
        <fullName evidence="2">Uncharacterized protein</fullName>
    </submittedName>
</protein>
<evidence type="ECO:0000313" key="2">
    <source>
        <dbReference type="EMBL" id="CAF4859295.1"/>
    </source>
</evidence>
<dbReference type="EMBL" id="CAJOBJ010219983">
    <property type="protein sequence ID" value="CAF5030993.1"/>
    <property type="molecule type" value="Genomic_DNA"/>
</dbReference>
<evidence type="ECO:0000313" key="5">
    <source>
        <dbReference type="EMBL" id="CAF5039099.1"/>
    </source>
</evidence>
<evidence type="ECO:0000313" key="4">
    <source>
        <dbReference type="EMBL" id="CAF5030993.1"/>
    </source>
</evidence>
<dbReference type="Proteomes" id="UP000681967">
    <property type="component" value="Unassembled WGS sequence"/>
</dbReference>
<evidence type="ECO:0000313" key="6">
    <source>
        <dbReference type="Proteomes" id="UP000681967"/>
    </source>
</evidence>
<dbReference type="EMBL" id="CAJOBH010154994">
    <property type="protein sequence ID" value="CAF4859295.1"/>
    <property type="molecule type" value="Genomic_DNA"/>
</dbReference>
<gene>
    <name evidence="2" type="ORF">BYL167_LOCUS50511</name>
    <name evidence="3" type="ORF">BYL167_LOCUS50724</name>
    <name evidence="4" type="ORF">GIL414_LOCUS58900</name>
    <name evidence="5" type="ORF">GIL414_LOCUS59322</name>
</gene>
<dbReference type="AlphaFoldDB" id="A0A8S3BWC0"/>
<name>A0A8S3BWC0_9BILA</name>
<feature type="region of interest" description="Disordered" evidence="1">
    <location>
        <begin position="1"/>
        <end position="21"/>
    </location>
</feature>
<organism evidence="2 6">
    <name type="scientific">Rotaria magnacalcarata</name>
    <dbReference type="NCBI Taxonomy" id="392030"/>
    <lineage>
        <taxon>Eukaryota</taxon>
        <taxon>Metazoa</taxon>
        <taxon>Spiralia</taxon>
        <taxon>Gnathifera</taxon>
        <taxon>Rotifera</taxon>
        <taxon>Eurotatoria</taxon>
        <taxon>Bdelloidea</taxon>
        <taxon>Philodinida</taxon>
        <taxon>Philodinidae</taxon>
        <taxon>Rotaria</taxon>
    </lineage>
</organism>
<dbReference type="EMBL" id="CAJOBH010156836">
    <property type="protein sequence ID" value="CAF4865192.1"/>
    <property type="molecule type" value="Genomic_DNA"/>
</dbReference>
<accession>A0A8S3BWC0</accession>
<dbReference type="Proteomes" id="UP000681720">
    <property type="component" value="Unassembled WGS sequence"/>
</dbReference>
<feature type="compositionally biased region" description="Low complexity" evidence="1">
    <location>
        <begin position="9"/>
        <end position="21"/>
    </location>
</feature>